<proteinExistence type="predicted"/>
<name>A0A060ZVR7_9ACTN</name>
<reference evidence="1" key="1">
    <citation type="submission" date="2014-05" db="EMBL/GenBank/DDBJ databases">
        <authorList>
            <person name="Horn Fabian"/>
        </authorList>
    </citation>
    <scope>NUCLEOTIDE SEQUENCE</scope>
</reference>
<dbReference type="EMBL" id="LK022848">
    <property type="protein sequence ID" value="CDR07244.1"/>
    <property type="molecule type" value="Genomic_DNA"/>
</dbReference>
<gene>
    <name evidence="1" type="ORF">SIRAN3988</name>
</gene>
<protein>
    <submittedName>
        <fullName evidence="1">Uncharacterized protein</fullName>
    </submittedName>
</protein>
<evidence type="ECO:0000313" key="1">
    <source>
        <dbReference type="EMBL" id="CDR07244.1"/>
    </source>
</evidence>
<organism evidence="1">
    <name type="scientific">Streptomyces iranensis</name>
    <dbReference type="NCBI Taxonomy" id="576784"/>
    <lineage>
        <taxon>Bacteria</taxon>
        <taxon>Bacillati</taxon>
        <taxon>Actinomycetota</taxon>
        <taxon>Actinomycetes</taxon>
        <taxon>Kitasatosporales</taxon>
        <taxon>Streptomycetaceae</taxon>
        <taxon>Streptomyces</taxon>
        <taxon>Streptomyces violaceusniger group</taxon>
    </lineage>
</organism>
<sequence length="13" mass="1594">MRRIMREDLGIFG</sequence>
<dbReference type="HOGENOM" id="CLU_222449_0_0_11"/>
<accession>A0A060ZVR7</accession>